<reference evidence="2 3" key="1">
    <citation type="submission" date="2019-03" db="EMBL/GenBank/DDBJ databases">
        <title>Genomic Encyclopedia of Archaeal and Bacterial Type Strains, Phase II (KMG-II): from individual species to whole genera.</title>
        <authorList>
            <person name="Goeker M."/>
        </authorList>
    </citation>
    <scope>NUCLEOTIDE SEQUENCE [LARGE SCALE GENOMIC DNA]</scope>
    <source>
        <strain evidence="2 3">DSM 26433</strain>
    </source>
</reference>
<keyword evidence="2" id="KW-0808">Transferase</keyword>
<dbReference type="SUPFAM" id="SSF56112">
    <property type="entry name" value="Protein kinase-like (PK-like)"/>
    <property type="match status" value="1"/>
</dbReference>
<dbReference type="AlphaFoldDB" id="A0A4R1NCS2"/>
<dbReference type="Pfam" id="PF01636">
    <property type="entry name" value="APH"/>
    <property type="match status" value="1"/>
</dbReference>
<keyword evidence="3" id="KW-1185">Reference proteome</keyword>
<feature type="domain" description="Aminoglycoside phosphotransferase" evidence="1">
    <location>
        <begin position="10"/>
        <end position="218"/>
    </location>
</feature>
<protein>
    <submittedName>
        <fullName evidence="2">Phosphotransferase family enzyme</fullName>
    </submittedName>
</protein>
<evidence type="ECO:0000259" key="1">
    <source>
        <dbReference type="Pfam" id="PF01636"/>
    </source>
</evidence>
<accession>A0A4R1NCS2</accession>
<evidence type="ECO:0000313" key="3">
    <source>
        <dbReference type="Proteomes" id="UP000295673"/>
    </source>
</evidence>
<evidence type="ECO:0000313" key="2">
    <source>
        <dbReference type="EMBL" id="TCL01463.1"/>
    </source>
</evidence>
<dbReference type="InterPro" id="IPR011009">
    <property type="entry name" value="Kinase-like_dom_sf"/>
</dbReference>
<dbReference type="Proteomes" id="UP000295673">
    <property type="component" value="Unassembled WGS sequence"/>
</dbReference>
<dbReference type="EMBL" id="SMGR01000002">
    <property type="protein sequence ID" value="TCL01463.1"/>
    <property type="molecule type" value="Genomic_DNA"/>
</dbReference>
<organism evidence="2 3">
    <name type="scientific">Shimia isoporae</name>
    <dbReference type="NCBI Taxonomy" id="647720"/>
    <lineage>
        <taxon>Bacteria</taxon>
        <taxon>Pseudomonadati</taxon>
        <taxon>Pseudomonadota</taxon>
        <taxon>Alphaproteobacteria</taxon>
        <taxon>Rhodobacterales</taxon>
        <taxon>Roseobacteraceae</taxon>
    </lineage>
</organism>
<sequence length="263" mass="28937">MFGGRTNTAWKGECGSEAFVAKLYSGPARNPLFPNDPDAERRLLLALADGGNTPVFRAQLQTESGVCNLYDHIPGEIWRDGVTDVARLMADLHAHPCPEGLRTVPDGSDALLKQGQEILSKSSDSPTLEALKPLGHVPASNLRRLLHSDIVPGNLIRNTSGLFLIDWQCPATGDPCEDIAVFLSPAMQFLYRGAPLTEEQIAAFFDAYGHPETATRYRALTPFFHWRMATYCHWQTDNGRTDYGAALTLELEALQRSLNSNPT</sequence>
<comment type="caution">
    <text evidence="2">The sequence shown here is derived from an EMBL/GenBank/DDBJ whole genome shotgun (WGS) entry which is preliminary data.</text>
</comment>
<proteinExistence type="predicted"/>
<dbReference type="GO" id="GO:0016740">
    <property type="term" value="F:transferase activity"/>
    <property type="evidence" value="ECO:0007669"/>
    <property type="project" value="UniProtKB-KW"/>
</dbReference>
<dbReference type="InterPro" id="IPR002575">
    <property type="entry name" value="Aminoglycoside_PTrfase"/>
</dbReference>
<gene>
    <name evidence="2" type="ORF">BXY66_2778</name>
</gene>
<dbReference type="Gene3D" id="3.90.1200.10">
    <property type="match status" value="1"/>
</dbReference>
<name>A0A4R1NCS2_9RHOB</name>